<dbReference type="Gene3D" id="3.40.50.150">
    <property type="entry name" value="Vaccinia Virus protein VP39"/>
    <property type="match status" value="1"/>
</dbReference>
<dbReference type="InterPro" id="IPR009081">
    <property type="entry name" value="PP-bd_ACP"/>
</dbReference>
<dbReference type="CDD" id="cd00833">
    <property type="entry name" value="PKS"/>
    <property type="match status" value="1"/>
</dbReference>
<dbReference type="GO" id="GO:0016491">
    <property type="term" value="F:oxidoreductase activity"/>
    <property type="evidence" value="ECO:0007669"/>
    <property type="project" value="UniProtKB-KW"/>
</dbReference>
<dbReference type="InterPro" id="IPR013217">
    <property type="entry name" value="Methyltransf_12"/>
</dbReference>
<keyword evidence="4" id="KW-0808">Transferase</keyword>
<dbReference type="SMART" id="SM00825">
    <property type="entry name" value="PKS_KS"/>
    <property type="match status" value="1"/>
</dbReference>
<dbReference type="SUPFAM" id="SSF55048">
    <property type="entry name" value="Probable ACP-binding domain of malonyl-CoA ACP transacylase"/>
    <property type="match status" value="1"/>
</dbReference>
<dbReference type="InterPro" id="IPR020806">
    <property type="entry name" value="PKS_PP-bd"/>
</dbReference>
<evidence type="ECO:0000256" key="6">
    <source>
        <dbReference type="ARBA" id="ARBA00023002"/>
    </source>
</evidence>
<dbReference type="InterPro" id="IPR016035">
    <property type="entry name" value="Acyl_Trfase/lysoPLipase"/>
</dbReference>
<dbReference type="Gene3D" id="3.40.47.10">
    <property type="match status" value="1"/>
</dbReference>
<feature type="region of interest" description="C-terminal hotdog fold" evidence="9">
    <location>
        <begin position="1080"/>
        <end position="1230"/>
    </location>
</feature>
<dbReference type="Pfam" id="PF08240">
    <property type="entry name" value="ADH_N"/>
    <property type="match status" value="1"/>
</dbReference>
<dbReference type="InterPro" id="IPR029063">
    <property type="entry name" value="SAM-dependent_MTases_sf"/>
</dbReference>
<dbReference type="SUPFAM" id="SSF50129">
    <property type="entry name" value="GroES-like"/>
    <property type="match status" value="1"/>
</dbReference>
<dbReference type="GO" id="GO:0004315">
    <property type="term" value="F:3-oxoacyl-[acyl-carrier-protein] synthase activity"/>
    <property type="evidence" value="ECO:0007669"/>
    <property type="project" value="InterPro"/>
</dbReference>
<dbReference type="Pfam" id="PF13602">
    <property type="entry name" value="ADH_zinc_N_2"/>
    <property type="match status" value="1"/>
</dbReference>
<evidence type="ECO:0000256" key="5">
    <source>
        <dbReference type="ARBA" id="ARBA00022857"/>
    </source>
</evidence>
<organism evidence="13 14">
    <name type="scientific">Penicillium frequentans</name>
    <dbReference type="NCBI Taxonomy" id="3151616"/>
    <lineage>
        <taxon>Eukaryota</taxon>
        <taxon>Fungi</taxon>
        <taxon>Dikarya</taxon>
        <taxon>Ascomycota</taxon>
        <taxon>Pezizomycotina</taxon>
        <taxon>Eurotiomycetes</taxon>
        <taxon>Eurotiomycetidae</taxon>
        <taxon>Eurotiales</taxon>
        <taxon>Aspergillaceae</taxon>
        <taxon>Penicillium</taxon>
    </lineage>
</organism>
<dbReference type="Pfam" id="PF00109">
    <property type="entry name" value="ketoacyl-synt"/>
    <property type="match status" value="1"/>
</dbReference>
<evidence type="ECO:0000313" key="13">
    <source>
        <dbReference type="EMBL" id="KAJ5538604.1"/>
    </source>
</evidence>
<dbReference type="GO" id="GO:0031177">
    <property type="term" value="F:phosphopantetheine binding"/>
    <property type="evidence" value="ECO:0007669"/>
    <property type="project" value="InterPro"/>
</dbReference>
<dbReference type="InterPro" id="IPR050091">
    <property type="entry name" value="PKS_NRPS_Biosynth_Enz"/>
</dbReference>
<dbReference type="InterPro" id="IPR020841">
    <property type="entry name" value="PKS_Beta-ketoAc_synthase_dom"/>
</dbReference>
<dbReference type="PROSITE" id="PS52019">
    <property type="entry name" value="PKS_MFAS_DH"/>
    <property type="match status" value="1"/>
</dbReference>
<dbReference type="InterPro" id="IPR014030">
    <property type="entry name" value="Ketoacyl_synth_N"/>
</dbReference>
<keyword evidence="14" id="KW-1185">Reference proteome</keyword>
<name>A0AAD6GET0_9EURO</name>
<dbReference type="Pfam" id="PF21089">
    <property type="entry name" value="PKS_DH_N"/>
    <property type="match status" value="1"/>
</dbReference>
<dbReference type="GO" id="GO:1901336">
    <property type="term" value="P:lactone biosynthetic process"/>
    <property type="evidence" value="ECO:0007669"/>
    <property type="project" value="UniProtKB-ARBA"/>
</dbReference>
<evidence type="ECO:0000256" key="2">
    <source>
        <dbReference type="ARBA" id="ARBA00022553"/>
    </source>
</evidence>
<dbReference type="PROSITE" id="PS00606">
    <property type="entry name" value="KS3_1"/>
    <property type="match status" value="1"/>
</dbReference>
<dbReference type="InterPro" id="IPR057326">
    <property type="entry name" value="KR_dom"/>
</dbReference>
<dbReference type="InterPro" id="IPR001227">
    <property type="entry name" value="Ac_transferase_dom_sf"/>
</dbReference>
<dbReference type="InterPro" id="IPR056501">
    <property type="entry name" value="NAD-bd_HRPKS_sdrA"/>
</dbReference>
<keyword evidence="8" id="KW-0012">Acyltransferase</keyword>
<dbReference type="SUPFAM" id="SSF47336">
    <property type="entry name" value="ACP-like"/>
    <property type="match status" value="1"/>
</dbReference>
<dbReference type="InterPro" id="IPR020843">
    <property type="entry name" value="ER"/>
</dbReference>
<dbReference type="SUPFAM" id="SSF53335">
    <property type="entry name" value="S-adenosyl-L-methionine-dependent methyltransferases"/>
    <property type="match status" value="1"/>
</dbReference>
<dbReference type="InterPro" id="IPR036291">
    <property type="entry name" value="NAD(P)-bd_dom_sf"/>
</dbReference>
<evidence type="ECO:0000313" key="14">
    <source>
        <dbReference type="Proteomes" id="UP001220324"/>
    </source>
</evidence>
<feature type="domain" description="Ketosynthase family 3 (KS3)" evidence="11">
    <location>
        <begin position="13"/>
        <end position="407"/>
    </location>
</feature>
<dbReference type="SUPFAM" id="SSF52151">
    <property type="entry name" value="FabD/lysophospholipase-like"/>
    <property type="match status" value="1"/>
</dbReference>
<dbReference type="PROSITE" id="PS50075">
    <property type="entry name" value="CARRIER"/>
    <property type="match status" value="1"/>
</dbReference>
<dbReference type="InterPro" id="IPR014031">
    <property type="entry name" value="Ketoacyl_synth_C"/>
</dbReference>
<dbReference type="InterPro" id="IPR014043">
    <property type="entry name" value="Acyl_transferase_dom"/>
</dbReference>
<dbReference type="SMART" id="SM00822">
    <property type="entry name" value="PKS_KR"/>
    <property type="match status" value="1"/>
</dbReference>
<dbReference type="GO" id="GO:0030639">
    <property type="term" value="P:polyketide biosynthetic process"/>
    <property type="evidence" value="ECO:0007669"/>
    <property type="project" value="UniProtKB-ARBA"/>
</dbReference>
<evidence type="ECO:0000256" key="7">
    <source>
        <dbReference type="ARBA" id="ARBA00023268"/>
    </source>
</evidence>
<dbReference type="PANTHER" id="PTHR43775">
    <property type="entry name" value="FATTY ACID SYNTHASE"/>
    <property type="match status" value="1"/>
</dbReference>
<dbReference type="EMBL" id="JAQIZZ010000006">
    <property type="protein sequence ID" value="KAJ5538604.1"/>
    <property type="molecule type" value="Genomic_DNA"/>
</dbReference>
<dbReference type="InterPro" id="IPR042104">
    <property type="entry name" value="PKS_dehydratase_sf"/>
</dbReference>
<feature type="active site" description="Proton acceptor; for dehydratase activity" evidence="9">
    <location>
        <position position="947"/>
    </location>
</feature>
<proteinExistence type="predicted"/>
<dbReference type="SMART" id="SM00823">
    <property type="entry name" value="PKS_PP"/>
    <property type="match status" value="1"/>
</dbReference>
<dbReference type="InterPro" id="IPR049552">
    <property type="entry name" value="PKS_DH_N"/>
</dbReference>
<evidence type="ECO:0000259" key="11">
    <source>
        <dbReference type="PROSITE" id="PS52004"/>
    </source>
</evidence>
<dbReference type="InterPro" id="IPR016039">
    <property type="entry name" value="Thiolase-like"/>
</dbReference>
<evidence type="ECO:0008006" key="15">
    <source>
        <dbReference type="Google" id="ProtNLM"/>
    </source>
</evidence>
<dbReference type="PROSITE" id="PS52004">
    <property type="entry name" value="KS3_2"/>
    <property type="match status" value="1"/>
</dbReference>
<evidence type="ECO:0000256" key="8">
    <source>
        <dbReference type="ARBA" id="ARBA00023315"/>
    </source>
</evidence>
<dbReference type="Pfam" id="PF02801">
    <property type="entry name" value="Ketoacyl-synt_C"/>
    <property type="match status" value="1"/>
</dbReference>
<gene>
    <name evidence="13" type="ORF">N7494_008083</name>
</gene>
<dbReference type="Gene3D" id="3.90.180.10">
    <property type="entry name" value="Medium-chain alcohol dehydrogenases, catalytic domain"/>
    <property type="match status" value="1"/>
</dbReference>
<dbReference type="PROSITE" id="PS00012">
    <property type="entry name" value="PHOSPHOPANTETHEINE"/>
    <property type="match status" value="1"/>
</dbReference>
<dbReference type="GO" id="GO:0008168">
    <property type="term" value="F:methyltransferase activity"/>
    <property type="evidence" value="ECO:0007669"/>
    <property type="project" value="UniProtKB-KW"/>
</dbReference>
<dbReference type="SUPFAM" id="SSF51735">
    <property type="entry name" value="NAD(P)-binding Rossmann-fold domains"/>
    <property type="match status" value="2"/>
</dbReference>
<dbReference type="Pfam" id="PF00698">
    <property type="entry name" value="Acyl_transf_1"/>
    <property type="match status" value="1"/>
</dbReference>
<dbReference type="InterPro" id="IPR016036">
    <property type="entry name" value="Malonyl_transacylase_ACP-bd"/>
</dbReference>
<dbReference type="InterPro" id="IPR013968">
    <property type="entry name" value="PKS_KR"/>
</dbReference>
<dbReference type="PANTHER" id="PTHR43775:SF29">
    <property type="entry name" value="ASPERFURANONE POLYKETIDE SYNTHASE AFOG-RELATED"/>
    <property type="match status" value="1"/>
</dbReference>
<dbReference type="Gene3D" id="1.10.1200.10">
    <property type="entry name" value="ACP-like"/>
    <property type="match status" value="1"/>
</dbReference>
<comment type="caution">
    <text evidence="13">The sequence shown here is derived from an EMBL/GenBank/DDBJ whole genome shotgun (WGS) entry which is preliminary data.</text>
</comment>
<sequence length="2515" mass="275130">MASTTSFSDTDLLEPIAIVGLSFRFPGGANDLDRFWELITDARCVSREHISDRINIDGAYWPRASATVKGGHFIAEDVTAFDAPFFAGIPMNKATGSNTSVYVGCFTDDYKSLYQKELRDSAPYAATGITTTLNANRVSWFYNMTGPSVNIDTACSSSLVALDIACQGLRAGQTDMSLVGGANLLLAPDLFHILSGMNMLSPDSRCYSFDSRGNGYGRGEGVGMLVLKRLGRALQDGDTIRAVLRSTACNQNGYTPGITQPSTRAQQALIDDCYARAGLDKARTVYVEAHGTGTPVGDPIEAEALGASFKASRRPGERLYVGSVKANIGHLEGSSGIAGVIKSIAMLERGTIPAIADLQITNPMIDEAQLGLEFPRKAVAWPRPGLRRISVNSFGFGGSNAHAILDDAYHFLLEHELDGVAYHPQTISSGKARRLVPMHVLRGIPQPLAAPKRQFRLLPLSSSDKAGISRTVTSFVGYLKSLDAAESTSELCNSLAYTLSQRRTWLPWRACAVVSSEIQREDFGTLVSAPIRSGKIPPKIAFVFTGQGSQWAQMGLELMAYPTFKCRMNEAEACLYSLGCSWALLDELAKSHETSQIDEPRISQIICTAVQISLVDLLKEFDIRPNAVIGHSSGEIAAAYACGAISAQSAWRIAFHRGSLVSNMRDQTAIPGAMLAVGLSPSEATTYLTRSGSKHTPLNSLSIACFNSPKSVTISGDEIAIDALRDVLEATGVFARKLRTGVAYHSNHMYPVADIYTDAIGDIEPGCSEMTGPVMISTVSGHRVSGDVLRQASYWSSNLVSPVRFLQGFQSLLAKRVAKKVDGSHNQLTDIDTCLEIGPHSALRGPIRDILAGRDRAMTYLSTLQRAQSGMETLLASVGHLWCLDLPSYVWDHSRSYFHESRNSKNHRLRERPRSDLLGEAAVDWNPLEARWGNYIKLSEHPWIEDHRINGTILFPAAGMVAMAVEALKQLTNAKSDRPILGYELRDMDLTSALVVPDDERGVETQFFVRRQPGSSGGREAPWSDFRLCAYIGNEWEEICSGCIRVDYGVSESGIGTARASKRRLLDLQAQEGVIMRDEAGTKRPTLEMDVFYEKLRQYGLEFGPAFHTLAEAQWAGTACRAVVAVHRESDYVVHPCSLDALLHLPMAALTQDPARSKSTSIPAKVRRIWLASSGLNHQTTATLNATSKVVAEDRRGCEVESYALSPDRSQVLAVMEGLRLTVVNDMVDVMAGQDATERDRTWNLVWKPDIDLMARSDVDLWCMQNHQQQERSAGDEPTDFYRDLAFLHYSYLKQVTTMDIPLEQPHLLKYVRWGREQVQQIESGRLPHWDPEWEMFAHDLNRRKIIEDQLEKSNAQGKAHVAVARNLQQILVGQLDPLELLFGSPLLENLYAELSSEEIPCFRQLDQYLKLYAHKNPNAQFLEIGAGTGGTTATILRSLESDSSPLELTGALYQDFTYSDISEAFFDAAKTRFEKYPSLLFRKLDIEQAVTDQGFAQASYDVIVAANVLHATKDLRATLQSVQQLLRPGGKLILFEITASDLGRSGFIMGLLPGWWLSSEAYRSRGPCVPPSTWDSLLQDAGFNGLEHEFRDYRSNGCHELSVLVSTKSRPNVLLQQSLPPVTGIVNIVPGLTGDPKDEGKAKYALSIQKYLDEAGLPRKLVDMDKISSATSLTIVTADLDLKRPFLESLNPDEFSGLQHLICHSQNVVWLTRTVDDGSSSPAYNMVTGLARVSHAEHEGKRFLRIGIEPGPTHEPTQEQIQGLIQAIQQMLAADSADTFEMEFEQRDGLFQIPRLQLDTACQEAVHESLYPQASRDIPWQNASVPLKLTTEIPGLLESLRFVADVSQHLPLAEDEVEIEVRAVGLNFKDCLIALGRVPADTLGNECAGFVTQVGASCHAKFTVGDRVCMSTAEAFKTHARSKAQCVCPLPDSMSFTTAAAIPTQFVTAWTSLLEIGRLARGEKVLIHAGAGGTGQAAVQISQYLGAEVFVTVGSEAKKELLMSTYAIPEDHIFYSRDTSFATGIKSATGGRGVDLILNSLSGDSLLASWNCLASYGRFIEIGKKDILDNARLPMLPFNKGVTFSAFDGSIWMHERPEQAERGIRAIMDLFEQGVFRVASPMQVRSVADVQQAFATLADGKTSGKTVIEIRPDAIVPTTIRPMPTHGIFPAAATYVLAGGFGGLAEASRVGWQIAELLQGAGLTIYAPACDITDQQGLERVLSEFRPIMPPIRGCIQASMVLQDTLHTDMTHAQWTAAVQPKVAGSWNLHTSLEQQPLDFFVCLSSVSGVAGQRGQSNYAAGNTFQDSLARYRVSRGQPAVSLDLGAMVDDGFLAQNQAIRDRLLGGGSMVPITREKFLAVLEYYCCPSRTAGLKPGQLTIANCQTIFGINSPQAMYARGLDSPSWMQRPIFRFIHSLPAPNQQKTTSGTQHRDFRAELAQAASLDDATQIIADALIAKLVRSLSGLSAKDIESSTPIVSCGVDSLLAVEIRSWLGKMFQADVPTFEILGGYDF</sequence>
<evidence type="ECO:0000256" key="3">
    <source>
        <dbReference type="ARBA" id="ARBA00022603"/>
    </source>
</evidence>
<dbReference type="Pfam" id="PF08659">
    <property type="entry name" value="KR"/>
    <property type="match status" value="1"/>
</dbReference>
<dbReference type="Pfam" id="PF23114">
    <property type="entry name" value="NAD-bd_HRPKS_sdrA"/>
    <property type="match status" value="1"/>
</dbReference>
<dbReference type="InterPro" id="IPR020807">
    <property type="entry name" value="PKS_DH"/>
</dbReference>
<keyword evidence="7" id="KW-0511">Multifunctional enzyme</keyword>
<keyword evidence="5" id="KW-0521">NADP</keyword>
<dbReference type="InterPro" id="IPR049551">
    <property type="entry name" value="PKS_DH_C"/>
</dbReference>
<dbReference type="Gene3D" id="3.40.366.10">
    <property type="entry name" value="Malonyl-Coenzyme A Acyl Carrier Protein, domain 2"/>
    <property type="match status" value="1"/>
</dbReference>
<dbReference type="GO" id="GO:0032259">
    <property type="term" value="P:methylation"/>
    <property type="evidence" value="ECO:0007669"/>
    <property type="project" value="UniProtKB-KW"/>
</dbReference>
<dbReference type="SMART" id="SM00826">
    <property type="entry name" value="PKS_DH"/>
    <property type="match status" value="1"/>
</dbReference>
<dbReference type="Pfam" id="PF00550">
    <property type="entry name" value="PP-binding"/>
    <property type="match status" value="1"/>
</dbReference>
<dbReference type="CDD" id="cd02440">
    <property type="entry name" value="AdoMet_MTases"/>
    <property type="match status" value="1"/>
</dbReference>
<dbReference type="InterPro" id="IPR013154">
    <property type="entry name" value="ADH-like_N"/>
</dbReference>
<keyword evidence="2" id="KW-0597">Phosphoprotein</keyword>
<dbReference type="Gene3D" id="3.40.50.720">
    <property type="entry name" value="NAD(P)-binding Rossmann-like Domain"/>
    <property type="match status" value="1"/>
</dbReference>
<dbReference type="Pfam" id="PF08242">
    <property type="entry name" value="Methyltransf_12"/>
    <property type="match status" value="1"/>
</dbReference>
<dbReference type="SMART" id="SM00829">
    <property type="entry name" value="PKS_ER"/>
    <property type="match status" value="1"/>
</dbReference>
<keyword evidence="6" id="KW-0560">Oxidoreductase</keyword>
<keyword evidence="3" id="KW-0489">Methyltransferase</keyword>
<dbReference type="InterPro" id="IPR018201">
    <property type="entry name" value="Ketoacyl_synth_AS"/>
</dbReference>
<dbReference type="Pfam" id="PF14765">
    <property type="entry name" value="PS-DH"/>
    <property type="match status" value="1"/>
</dbReference>
<dbReference type="SUPFAM" id="SSF53901">
    <property type="entry name" value="Thiolase-like"/>
    <property type="match status" value="1"/>
</dbReference>
<feature type="region of interest" description="N-terminal hotdog fold" evidence="9">
    <location>
        <begin position="915"/>
        <end position="1051"/>
    </location>
</feature>
<dbReference type="InterPro" id="IPR011032">
    <property type="entry name" value="GroES-like_sf"/>
</dbReference>
<evidence type="ECO:0000256" key="4">
    <source>
        <dbReference type="ARBA" id="ARBA00022679"/>
    </source>
</evidence>
<evidence type="ECO:0000256" key="9">
    <source>
        <dbReference type="PROSITE-ProRule" id="PRU01363"/>
    </source>
</evidence>
<reference evidence="13 14" key="1">
    <citation type="journal article" date="2023" name="IMA Fungus">
        <title>Comparative genomic study of the Penicillium genus elucidates a diverse pangenome and 15 lateral gene transfer events.</title>
        <authorList>
            <person name="Petersen C."/>
            <person name="Sorensen T."/>
            <person name="Nielsen M.R."/>
            <person name="Sondergaard T.E."/>
            <person name="Sorensen J.L."/>
            <person name="Fitzpatrick D.A."/>
            <person name="Frisvad J.C."/>
            <person name="Nielsen K.L."/>
        </authorList>
    </citation>
    <scope>NUCLEOTIDE SEQUENCE [LARGE SCALE GENOMIC DNA]</scope>
    <source>
        <strain evidence="13 14">IBT 35679</strain>
    </source>
</reference>
<evidence type="ECO:0000259" key="12">
    <source>
        <dbReference type="PROSITE" id="PS52019"/>
    </source>
</evidence>
<protein>
    <recommendedName>
        <fullName evidence="15">Carrier domain-containing protein</fullName>
    </recommendedName>
</protein>
<dbReference type="Gene3D" id="3.10.129.110">
    <property type="entry name" value="Polyketide synthase dehydratase"/>
    <property type="match status" value="1"/>
</dbReference>
<dbReference type="SMART" id="SM00827">
    <property type="entry name" value="PKS_AT"/>
    <property type="match status" value="1"/>
</dbReference>
<dbReference type="Proteomes" id="UP001220324">
    <property type="component" value="Unassembled WGS sequence"/>
</dbReference>
<feature type="active site" description="Proton donor; for dehydratase activity" evidence="9">
    <location>
        <position position="1140"/>
    </location>
</feature>
<feature type="domain" description="PKS/mFAS DH" evidence="12">
    <location>
        <begin position="915"/>
        <end position="1230"/>
    </location>
</feature>
<accession>A0AAD6GET0</accession>
<dbReference type="CDD" id="cd05195">
    <property type="entry name" value="enoyl_red"/>
    <property type="match status" value="1"/>
</dbReference>
<dbReference type="InterPro" id="IPR049900">
    <property type="entry name" value="PKS_mFAS_DH"/>
</dbReference>
<evidence type="ECO:0000256" key="1">
    <source>
        <dbReference type="ARBA" id="ARBA00022450"/>
    </source>
</evidence>
<dbReference type="GO" id="GO:0004312">
    <property type="term" value="F:fatty acid synthase activity"/>
    <property type="evidence" value="ECO:0007669"/>
    <property type="project" value="TreeGrafter"/>
</dbReference>
<dbReference type="InterPro" id="IPR006162">
    <property type="entry name" value="Ppantetheine_attach_site"/>
</dbReference>
<evidence type="ECO:0000259" key="10">
    <source>
        <dbReference type="PROSITE" id="PS50075"/>
    </source>
</evidence>
<dbReference type="FunFam" id="3.40.50.720:FF:000209">
    <property type="entry name" value="Polyketide synthase Pks12"/>
    <property type="match status" value="1"/>
</dbReference>
<dbReference type="InterPro" id="IPR036736">
    <property type="entry name" value="ACP-like_sf"/>
</dbReference>
<dbReference type="GO" id="GO:0006633">
    <property type="term" value="P:fatty acid biosynthetic process"/>
    <property type="evidence" value="ECO:0007669"/>
    <property type="project" value="InterPro"/>
</dbReference>
<feature type="domain" description="Carrier" evidence="10">
    <location>
        <begin position="2451"/>
        <end position="2515"/>
    </location>
</feature>
<keyword evidence="1" id="KW-0596">Phosphopantetheine</keyword>